<dbReference type="OrthoDB" id="3070273at2759"/>
<evidence type="ECO:0000313" key="7">
    <source>
        <dbReference type="Proteomes" id="UP000297245"/>
    </source>
</evidence>
<dbReference type="GO" id="GO:0008270">
    <property type="term" value="F:zinc ion binding"/>
    <property type="evidence" value="ECO:0007669"/>
    <property type="project" value="UniProtKB-KW"/>
</dbReference>
<dbReference type="Proteomes" id="UP000297245">
    <property type="component" value="Unassembled WGS sequence"/>
</dbReference>
<organism evidence="6 7">
    <name type="scientific">Dendrothele bispora (strain CBS 962.96)</name>
    <dbReference type="NCBI Taxonomy" id="1314807"/>
    <lineage>
        <taxon>Eukaryota</taxon>
        <taxon>Fungi</taxon>
        <taxon>Dikarya</taxon>
        <taxon>Basidiomycota</taxon>
        <taxon>Agaricomycotina</taxon>
        <taxon>Agaricomycetes</taxon>
        <taxon>Agaricomycetidae</taxon>
        <taxon>Agaricales</taxon>
        <taxon>Agaricales incertae sedis</taxon>
        <taxon>Dendrothele</taxon>
    </lineage>
</organism>
<evidence type="ECO:0000256" key="4">
    <source>
        <dbReference type="PROSITE-ProRule" id="PRU00134"/>
    </source>
</evidence>
<keyword evidence="3" id="KW-0862">Zinc</keyword>
<evidence type="ECO:0000256" key="1">
    <source>
        <dbReference type="ARBA" id="ARBA00022723"/>
    </source>
</evidence>
<keyword evidence="2 4" id="KW-0863">Zinc-finger</keyword>
<reference evidence="6 7" key="1">
    <citation type="journal article" date="2019" name="Nat. Ecol. Evol.">
        <title>Megaphylogeny resolves global patterns of mushroom evolution.</title>
        <authorList>
            <person name="Varga T."/>
            <person name="Krizsan K."/>
            <person name="Foldi C."/>
            <person name="Dima B."/>
            <person name="Sanchez-Garcia M."/>
            <person name="Sanchez-Ramirez S."/>
            <person name="Szollosi G.J."/>
            <person name="Szarkandi J.G."/>
            <person name="Papp V."/>
            <person name="Albert L."/>
            <person name="Andreopoulos W."/>
            <person name="Angelini C."/>
            <person name="Antonin V."/>
            <person name="Barry K.W."/>
            <person name="Bougher N.L."/>
            <person name="Buchanan P."/>
            <person name="Buyck B."/>
            <person name="Bense V."/>
            <person name="Catcheside P."/>
            <person name="Chovatia M."/>
            <person name="Cooper J."/>
            <person name="Damon W."/>
            <person name="Desjardin D."/>
            <person name="Finy P."/>
            <person name="Geml J."/>
            <person name="Haridas S."/>
            <person name="Hughes K."/>
            <person name="Justo A."/>
            <person name="Karasinski D."/>
            <person name="Kautmanova I."/>
            <person name="Kiss B."/>
            <person name="Kocsube S."/>
            <person name="Kotiranta H."/>
            <person name="LaButti K.M."/>
            <person name="Lechner B.E."/>
            <person name="Liimatainen K."/>
            <person name="Lipzen A."/>
            <person name="Lukacs Z."/>
            <person name="Mihaltcheva S."/>
            <person name="Morgado L.N."/>
            <person name="Niskanen T."/>
            <person name="Noordeloos M.E."/>
            <person name="Ohm R.A."/>
            <person name="Ortiz-Santana B."/>
            <person name="Ovrebo C."/>
            <person name="Racz N."/>
            <person name="Riley R."/>
            <person name="Savchenko A."/>
            <person name="Shiryaev A."/>
            <person name="Soop K."/>
            <person name="Spirin V."/>
            <person name="Szebenyi C."/>
            <person name="Tomsovsky M."/>
            <person name="Tulloss R.E."/>
            <person name="Uehling J."/>
            <person name="Grigoriev I.V."/>
            <person name="Vagvolgyi C."/>
            <person name="Papp T."/>
            <person name="Martin F.M."/>
            <person name="Miettinen O."/>
            <person name="Hibbett D.S."/>
            <person name="Nagy L.G."/>
        </authorList>
    </citation>
    <scope>NUCLEOTIDE SEQUENCE [LARGE SCALE GENOMIC DNA]</scope>
    <source>
        <strain evidence="6 7">CBS 962.96</strain>
    </source>
</reference>
<feature type="domain" description="MYND-type" evidence="5">
    <location>
        <begin position="431"/>
        <end position="474"/>
    </location>
</feature>
<evidence type="ECO:0000256" key="2">
    <source>
        <dbReference type="ARBA" id="ARBA00022771"/>
    </source>
</evidence>
<dbReference type="Gene3D" id="6.10.140.2220">
    <property type="match status" value="1"/>
</dbReference>
<name>A0A4S8L6P9_DENBC</name>
<sequence length="593" mass="68004">MSLLNGRPPWWYRMEKVAQEAQTHVSSAQVAFRSLPRKPPKSINIDQPGQNVHTAITSLCAIVYDLQYHPLTSTRLAAMSDLQQQWSKVVWPWCLTLLNNFVFDGQPTSKEGFELQEKVFWCVPSMIFFPEDHPASEDWRSAWAKNIFSNTPDVYSNMFRFYIHSIQHESDSDFIQASMSSLKTLEGFYEENSDSNGPSQVPISTPDVIPSILAFIAAFSLRDTRNLLNLEFAFHIVVFQCTSEVACDALLVNAGIQTFIDLMQHPICRSKHLSPEEAERLLSCCKSIIVIFLQCFKYSLTQVTILALERGLLPSILHLSTLIDYENGPIREDHTAMSLEPLSHYLALLLTEMTPFMIYPRILKSFMRSFRKITSRNKKLYSAFLQSASNADARAPSDHEKLRTNWNKLIIRTANIKRLRLKYKENVDQFCSHIGCPEKNPRIRKICSRCQDDVYCSVECQRLDWKDGHHRISCNDIAAMMRTTGLPREITEMDFHFFRWIIYNETGVFYELAKVNVTVLDFIQSPPGLRVMPLEAYREFLNSDGKVEEDDLEALDMAILGDSTVIVHAVFPAQGEIGLKFIEGVEPYEEYSG</sequence>
<evidence type="ECO:0000313" key="6">
    <source>
        <dbReference type="EMBL" id="THU84332.1"/>
    </source>
</evidence>
<protein>
    <recommendedName>
        <fullName evidence="5">MYND-type domain-containing protein</fullName>
    </recommendedName>
</protein>
<dbReference type="EMBL" id="ML179605">
    <property type="protein sequence ID" value="THU84332.1"/>
    <property type="molecule type" value="Genomic_DNA"/>
</dbReference>
<dbReference type="PROSITE" id="PS50865">
    <property type="entry name" value="ZF_MYND_2"/>
    <property type="match status" value="1"/>
</dbReference>
<dbReference type="SUPFAM" id="SSF144232">
    <property type="entry name" value="HIT/MYND zinc finger-like"/>
    <property type="match status" value="1"/>
</dbReference>
<accession>A0A4S8L6P9</accession>
<gene>
    <name evidence="6" type="ORF">K435DRAFT_843704</name>
</gene>
<evidence type="ECO:0000256" key="3">
    <source>
        <dbReference type="ARBA" id="ARBA00022833"/>
    </source>
</evidence>
<keyword evidence="1" id="KW-0479">Metal-binding</keyword>
<dbReference type="PROSITE" id="PS01360">
    <property type="entry name" value="ZF_MYND_1"/>
    <property type="match status" value="1"/>
</dbReference>
<proteinExistence type="predicted"/>
<dbReference type="AlphaFoldDB" id="A0A4S8L6P9"/>
<dbReference type="Pfam" id="PF01753">
    <property type="entry name" value="zf-MYND"/>
    <property type="match status" value="1"/>
</dbReference>
<dbReference type="InterPro" id="IPR002893">
    <property type="entry name" value="Znf_MYND"/>
</dbReference>
<evidence type="ECO:0000259" key="5">
    <source>
        <dbReference type="PROSITE" id="PS50865"/>
    </source>
</evidence>
<keyword evidence="7" id="KW-1185">Reference proteome</keyword>